<evidence type="ECO:0000313" key="9">
    <source>
        <dbReference type="EMBL" id="ORC30294.1"/>
    </source>
</evidence>
<organism evidence="9 10">
    <name type="scientific">Marispirochaeta aestuarii</name>
    <dbReference type="NCBI Taxonomy" id="1963862"/>
    <lineage>
        <taxon>Bacteria</taxon>
        <taxon>Pseudomonadati</taxon>
        <taxon>Spirochaetota</taxon>
        <taxon>Spirochaetia</taxon>
        <taxon>Spirochaetales</taxon>
        <taxon>Spirochaetaceae</taxon>
        <taxon>Marispirochaeta</taxon>
    </lineage>
</organism>
<sequence>MIHAVLIVFSLMMLASALAAVLLKDVTGSIIAAGVVSLLASVLYLIYGAPDVAMTEAAIGSALTTVVFLIAWGRIKGGEVDQPANRGSSND</sequence>
<proteinExistence type="predicted"/>
<keyword evidence="7" id="KW-0732">Signal</keyword>
<keyword evidence="2" id="KW-1003">Cell membrane</keyword>
<feature type="transmembrane region" description="Helical" evidence="6">
    <location>
        <begin position="29"/>
        <end position="47"/>
    </location>
</feature>
<dbReference type="RefSeq" id="WP_083052943.1">
    <property type="nucleotide sequence ID" value="NZ_MWQY01000032.1"/>
</dbReference>
<feature type="domain" description="MrpA C-terminal/MbhD" evidence="8">
    <location>
        <begin position="11"/>
        <end position="75"/>
    </location>
</feature>
<evidence type="ECO:0000256" key="7">
    <source>
        <dbReference type="SAM" id="SignalP"/>
    </source>
</evidence>
<keyword evidence="3 6" id="KW-0812">Transmembrane</keyword>
<evidence type="ECO:0000256" key="4">
    <source>
        <dbReference type="ARBA" id="ARBA00022989"/>
    </source>
</evidence>
<dbReference type="InterPro" id="IPR042106">
    <property type="entry name" value="Nuo/plastoQ_OxRdtase_6_NuoJ"/>
</dbReference>
<dbReference type="OrthoDB" id="7875411at2"/>
<accession>A0A1Y1RT66</accession>
<dbReference type="Gene3D" id="1.20.120.1200">
    <property type="entry name" value="NADH-ubiquinone/plastoquinone oxidoreductase chain 6, subunit NuoJ"/>
    <property type="match status" value="1"/>
</dbReference>
<feature type="chain" id="PRO_5013050425" description="MrpA C-terminal/MbhD domain-containing protein" evidence="7">
    <location>
        <begin position="20"/>
        <end position="91"/>
    </location>
</feature>
<comment type="caution">
    <text evidence="9">The sequence shown here is derived from an EMBL/GenBank/DDBJ whole genome shotgun (WGS) entry which is preliminary data.</text>
</comment>
<protein>
    <recommendedName>
        <fullName evidence="8">MrpA C-terminal/MbhD domain-containing protein</fullName>
    </recommendedName>
</protein>
<evidence type="ECO:0000256" key="3">
    <source>
        <dbReference type="ARBA" id="ARBA00022692"/>
    </source>
</evidence>
<evidence type="ECO:0000313" key="10">
    <source>
        <dbReference type="Proteomes" id="UP000192343"/>
    </source>
</evidence>
<name>A0A1Y1RT66_9SPIO</name>
<evidence type="ECO:0000256" key="5">
    <source>
        <dbReference type="ARBA" id="ARBA00023136"/>
    </source>
</evidence>
<evidence type="ECO:0000256" key="6">
    <source>
        <dbReference type="SAM" id="Phobius"/>
    </source>
</evidence>
<keyword evidence="10" id="KW-1185">Reference proteome</keyword>
<keyword evidence="4 6" id="KW-1133">Transmembrane helix</keyword>
<keyword evidence="5 6" id="KW-0472">Membrane</keyword>
<evidence type="ECO:0000256" key="2">
    <source>
        <dbReference type="ARBA" id="ARBA00022475"/>
    </source>
</evidence>
<dbReference type="Pfam" id="PF13244">
    <property type="entry name" value="MbhD"/>
    <property type="match status" value="1"/>
</dbReference>
<dbReference type="Proteomes" id="UP000192343">
    <property type="component" value="Unassembled WGS sequence"/>
</dbReference>
<gene>
    <name evidence="9" type="ORF">B4O97_18175</name>
</gene>
<evidence type="ECO:0000259" key="8">
    <source>
        <dbReference type="Pfam" id="PF13244"/>
    </source>
</evidence>
<dbReference type="InterPro" id="IPR025383">
    <property type="entry name" value="MrpA_C/MbhD"/>
</dbReference>
<feature type="signal peptide" evidence="7">
    <location>
        <begin position="1"/>
        <end position="19"/>
    </location>
</feature>
<feature type="transmembrane region" description="Helical" evidence="6">
    <location>
        <begin position="54"/>
        <end position="75"/>
    </location>
</feature>
<reference evidence="9 10" key="1">
    <citation type="submission" date="2017-03" db="EMBL/GenBank/DDBJ databases">
        <title>Draft Genome sequence of Marispirochaeta sp. strain JC444.</title>
        <authorList>
            <person name="Shivani Y."/>
            <person name="Subhash Y."/>
            <person name="Sasikala C."/>
            <person name="Ramana C."/>
        </authorList>
    </citation>
    <scope>NUCLEOTIDE SEQUENCE [LARGE SCALE GENOMIC DNA]</scope>
    <source>
        <strain evidence="9 10">JC444</strain>
    </source>
</reference>
<comment type="subcellular location">
    <subcellularLocation>
        <location evidence="1">Cell membrane</location>
        <topology evidence="1">Multi-pass membrane protein</topology>
    </subcellularLocation>
</comment>
<dbReference type="GO" id="GO:0005886">
    <property type="term" value="C:plasma membrane"/>
    <property type="evidence" value="ECO:0007669"/>
    <property type="project" value="UniProtKB-SubCell"/>
</dbReference>
<evidence type="ECO:0000256" key="1">
    <source>
        <dbReference type="ARBA" id="ARBA00004651"/>
    </source>
</evidence>
<dbReference type="EMBL" id="MWQY01000032">
    <property type="protein sequence ID" value="ORC30294.1"/>
    <property type="molecule type" value="Genomic_DNA"/>
</dbReference>
<dbReference type="STRING" id="1963862.B4O97_18175"/>
<dbReference type="AlphaFoldDB" id="A0A1Y1RT66"/>